<proteinExistence type="predicted"/>
<dbReference type="AlphaFoldDB" id="A0A4D7QVJ3"/>
<keyword evidence="3" id="KW-1185">Reference proteome</keyword>
<evidence type="ECO:0000313" key="2">
    <source>
        <dbReference type="EMBL" id="QCK87992.1"/>
    </source>
</evidence>
<dbReference type="RefSeq" id="WP_137101320.1">
    <property type="nucleotide sequence ID" value="NZ_CP039865.1"/>
</dbReference>
<feature type="region of interest" description="Disordered" evidence="1">
    <location>
        <begin position="20"/>
        <end position="79"/>
    </location>
</feature>
<evidence type="ECO:0000313" key="3">
    <source>
        <dbReference type="Proteomes" id="UP000298588"/>
    </source>
</evidence>
<name>A0A4D7QVJ3_9HYPH</name>
<accession>A0A4D7QVJ3</accession>
<protein>
    <submittedName>
        <fullName evidence="2">Uncharacterized protein</fullName>
    </submittedName>
</protein>
<dbReference type="OrthoDB" id="7190660at2"/>
<reference evidence="2 3" key="1">
    <citation type="submission" date="2019-04" db="EMBL/GenBank/DDBJ databases">
        <title>Phreatobacter aquaticus sp. nov.</title>
        <authorList>
            <person name="Choi A."/>
            <person name="Baek K."/>
        </authorList>
    </citation>
    <scope>NUCLEOTIDE SEQUENCE [LARGE SCALE GENOMIC DNA]</scope>
    <source>
        <strain evidence="2 3">NMCR1094</strain>
    </source>
</reference>
<organism evidence="2 3">
    <name type="scientific">Phreatobacter aquaticus</name>
    <dbReference type="NCBI Taxonomy" id="2570229"/>
    <lineage>
        <taxon>Bacteria</taxon>
        <taxon>Pseudomonadati</taxon>
        <taxon>Pseudomonadota</taxon>
        <taxon>Alphaproteobacteria</taxon>
        <taxon>Hyphomicrobiales</taxon>
        <taxon>Phreatobacteraceae</taxon>
        <taxon>Phreatobacter</taxon>
    </lineage>
</organism>
<sequence>MVQMINGYPCQNCTDISLAKRGLNPENPTNDPVKTEELALRKGFPSTSDADKDRVNGAEASTQQRSRAPGTGILVDFDA</sequence>
<gene>
    <name evidence="2" type="ORF">E8L99_20665</name>
</gene>
<dbReference type="EMBL" id="CP039865">
    <property type="protein sequence ID" value="QCK87992.1"/>
    <property type="molecule type" value="Genomic_DNA"/>
</dbReference>
<dbReference type="Proteomes" id="UP000298588">
    <property type="component" value="Chromosome"/>
</dbReference>
<evidence type="ECO:0000256" key="1">
    <source>
        <dbReference type="SAM" id="MobiDB-lite"/>
    </source>
</evidence>
<dbReference type="KEGG" id="paqt:E8L99_20665"/>